<dbReference type="EMBL" id="JAENHP010000018">
    <property type="protein sequence ID" value="MBM2621255.1"/>
    <property type="molecule type" value="Genomic_DNA"/>
</dbReference>
<keyword evidence="1" id="KW-0472">Membrane</keyword>
<evidence type="ECO:0000313" key="2">
    <source>
        <dbReference type="EMBL" id="MBM2621255.1"/>
    </source>
</evidence>
<dbReference type="Proteomes" id="UP000632138">
    <property type="component" value="Unassembled WGS sequence"/>
</dbReference>
<feature type="transmembrane region" description="Helical" evidence="1">
    <location>
        <begin position="80"/>
        <end position="107"/>
    </location>
</feature>
<accession>A0ABS2AN46</accession>
<protein>
    <submittedName>
        <fullName evidence="2">Uncharacterized protein</fullName>
    </submittedName>
</protein>
<evidence type="ECO:0000313" key="3">
    <source>
        <dbReference type="Proteomes" id="UP000632138"/>
    </source>
</evidence>
<organism evidence="2 3">
    <name type="scientific">Paractinoplanes ovalisporus</name>
    <dbReference type="NCBI Taxonomy" id="2810368"/>
    <lineage>
        <taxon>Bacteria</taxon>
        <taxon>Bacillati</taxon>
        <taxon>Actinomycetota</taxon>
        <taxon>Actinomycetes</taxon>
        <taxon>Micromonosporales</taxon>
        <taxon>Micromonosporaceae</taxon>
        <taxon>Paractinoplanes</taxon>
    </lineage>
</organism>
<proteinExistence type="predicted"/>
<keyword evidence="1" id="KW-0812">Transmembrane</keyword>
<name>A0ABS2AN46_9ACTN</name>
<feature type="transmembrane region" description="Helical" evidence="1">
    <location>
        <begin position="41"/>
        <end position="60"/>
    </location>
</feature>
<dbReference type="RefSeq" id="WP_203381226.1">
    <property type="nucleotide sequence ID" value="NZ_JAENHP010000018.1"/>
</dbReference>
<evidence type="ECO:0000256" key="1">
    <source>
        <dbReference type="SAM" id="Phobius"/>
    </source>
</evidence>
<comment type="caution">
    <text evidence="2">The sequence shown here is derived from an EMBL/GenBank/DDBJ whole genome shotgun (WGS) entry which is preliminary data.</text>
</comment>
<keyword evidence="3" id="KW-1185">Reference proteome</keyword>
<feature type="transmembrane region" description="Helical" evidence="1">
    <location>
        <begin position="6"/>
        <end position="29"/>
    </location>
</feature>
<reference evidence="2 3" key="1">
    <citation type="submission" date="2021-01" db="EMBL/GenBank/DDBJ databases">
        <title>Actinoplanes sp. nov. LDG1-06 isolated from lichen.</title>
        <authorList>
            <person name="Saeng-In P."/>
            <person name="Phongsopitanun W."/>
            <person name="Kanchanasin P."/>
            <person name="Yuki M."/>
            <person name="Kudo T."/>
            <person name="Ohkuma M."/>
            <person name="Tanasupawat S."/>
        </authorList>
    </citation>
    <scope>NUCLEOTIDE SEQUENCE [LARGE SCALE GENOMIC DNA]</scope>
    <source>
        <strain evidence="2 3">LDG1-06</strain>
    </source>
</reference>
<gene>
    <name evidence="2" type="ORF">JIG36_37710</name>
</gene>
<sequence length="119" mass="12169">MIALGSFIGFFVVQLPVIAVLVGGLVVLASPQRRLPGRSQTLARAGLVVLLSQALASVAWNITFTQIIGRSGWSAAQFGLISSVVGLMLAVVFAGGLGLLVGAFAILRAESARSPGGDH</sequence>
<keyword evidence="1" id="KW-1133">Transmembrane helix</keyword>